<name>A0A8X8DAE6_POPTO</name>
<evidence type="ECO:0000256" key="2">
    <source>
        <dbReference type="SAM" id="MobiDB-lite"/>
    </source>
</evidence>
<sequence>MDLLQEIDDYIKETINESLGLPVSARTLQLKLRVYEDAYFRLRDQHLLLLGKFRQKDILIDRAKAEANMNAAAIKKFVEENQRLAAECANLVSQCNKWERECSLYDNDREALMEFGNEADERAREAEERAKEAEIRVRELEEESGKALEELQFYKHKCHTRRTIVLYPGTLVLLLLFDSLKGIDFTYWIVAQRNVHFVDTEINGLHNLDDSSAESTDMEENSLESILATLVGKDEVESGQAYLEANSGYESCQTLLKMWNSLRPSTRKVLSLAAKARTLQQDKEHLRINLTRAEEEVKLLFEENKILDGENKRLLRRELREQNFDGSGGKHSSSASAKRSKRKSSSRSFPVESKIDSEGIDSLRQPLSPLRHNSPGCRLYKQ</sequence>
<dbReference type="PANTHER" id="PTHR35689:SF1">
    <property type="entry name" value="EARLY ENDOSOME ANTIGEN"/>
    <property type="match status" value="1"/>
</dbReference>
<keyword evidence="1" id="KW-0175">Coiled coil</keyword>
<dbReference type="AlphaFoldDB" id="A0A8X8DAE6"/>
<evidence type="ECO:0000313" key="3">
    <source>
        <dbReference type="EMBL" id="KAG6784310.1"/>
    </source>
</evidence>
<evidence type="ECO:0000256" key="1">
    <source>
        <dbReference type="SAM" id="Coils"/>
    </source>
</evidence>
<organism evidence="3 4">
    <name type="scientific">Populus tomentosa</name>
    <name type="common">Chinese white poplar</name>
    <dbReference type="NCBI Taxonomy" id="118781"/>
    <lineage>
        <taxon>Eukaryota</taxon>
        <taxon>Viridiplantae</taxon>
        <taxon>Streptophyta</taxon>
        <taxon>Embryophyta</taxon>
        <taxon>Tracheophyta</taxon>
        <taxon>Spermatophyta</taxon>
        <taxon>Magnoliopsida</taxon>
        <taxon>eudicotyledons</taxon>
        <taxon>Gunneridae</taxon>
        <taxon>Pentapetalae</taxon>
        <taxon>rosids</taxon>
        <taxon>fabids</taxon>
        <taxon>Malpighiales</taxon>
        <taxon>Salicaceae</taxon>
        <taxon>Saliceae</taxon>
        <taxon>Populus</taxon>
    </lineage>
</organism>
<keyword evidence="4" id="KW-1185">Reference proteome</keyword>
<dbReference type="Proteomes" id="UP000886885">
    <property type="component" value="Chromosome 2D"/>
</dbReference>
<feature type="region of interest" description="Disordered" evidence="2">
    <location>
        <begin position="322"/>
        <end position="382"/>
    </location>
</feature>
<dbReference type="PANTHER" id="PTHR35689">
    <property type="entry name" value="EARLY ENDOSOME ANTIGEN"/>
    <property type="match status" value="1"/>
</dbReference>
<dbReference type="EMBL" id="JAAWWB010000004">
    <property type="protein sequence ID" value="KAG6784310.1"/>
    <property type="molecule type" value="Genomic_DNA"/>
</dbReference>
<dbReference type="OrthoDB" id="1913731at2759"/>
<gene>
    <name evidence="3" type="ORF">POTOM_010001</name>
</gene>
<proteinExistence type="predicted"/>
<accession>A0A8X8DAE6</accession>
<reference evidence="3" key="1">
    <citation type="journal article" date="2020" name="bioRxiv">
        <title>Hybrid origin of Populus tomentosa Carr. identified through genome sequencing and phylogenomic analysis.</title>
        <authorList>
            <person name="An X."/>
            <person name="Gao K."/>
            <person name="Chen Z."/>
            <person name="Li J."/>
            <person name="Yang X."/>
            <person name="Yang X."/>
            <person name="Zhou J."/>
            <person name="Guo T."/>
            <person name="Zhao T."/>
            <person name="Huang S."/>
            <person name="Miao D."/>
            <person name="Khan W.U."/>
            <person name="Rao P."/>
            <person name="Ye M."/>
            <person name="Lei B."/>
            <person name="Liao W."/>
            <person name="Wang J."/>
            <person name="Ji L."/>
            <person name="Li Y."/>
            <person name="Guo B."/>
            <person name="Mustafa N.S."/>
            <person name="Li S."/>
            <person name="Yun Q."/>
            <person name="Keller S.R."/>
            <person name="Mao J."/>
            <person name="Zhang R."/>
            <person name="Strauss S.H."/>
        </authorList>
    </citation>
    <scope>NUCLEOTIDE SEQUENCE</scope>
    <source>
        <strain evidence="3">GM15</strain>
        <tissue evidence="3">Leaf</tissue>
    </source>
</reference>
<protein>
    <submittedName>
        <fullName evidence="3">Uncharacterized protein</fullName>
    </submittedName>
</protein>
<feature type="coiled-coil region" evidence="1">
    <location>
        <begin position="276"/>
        <end position="310"/>
    </location>
</feature>
<evidence type="ECO:0000313" key="4">
    <source>
        <dbReference type="Proteomes" id="UP000886885"/>
    </source>
</evidence>
<feature type="coiled-coil region" evidence="1">
    <location>
        <begin position="74"/>
        <end position="157"/>
    </location>
</feature>
<comment type="caution">
    <text evidence="3">The sequence shown here is derived from an EMBL/GenBank/DDBJ whole genome shotgun (WGS) entry which is preliminary data.</text>
</comment>